<sequence>MDQNTKSNTLLENEKIEEIVAKLPDESSYAPETTQAITTYLQVIDEPTVTKDILDDDRVVAMIQTEENKELIRQE</sequence>
<name>A0ACA9MKM4_9GLOM</name>
<evidence type="ECO:0000313" key="1">
    <source>
        <dbReference type="EMBL" id="CAG8596109.1"/>
    </source>
</evidence>
<accession>A0ACA9MKM4</accession>
<gene>
    <name evidence="1" type="ORF">SPELUC_LOCUS6934</name>
</gene>
<dbReference type="EMBL" id="CAJVPW010008701">
    <property type="protein sequence ID" value="CAG8596109.1"/>
    <property type="molecule type" value="Genomic_DNA"/>
</dbReference>
<organism evidence="1 2">
    <name type="scientific">Cetraspora pellucida</name>
    <dbReference type="NCBI Taxonomy" id="1433469"/>
    <lineage>
        <taxon>Eukaryota</taxon>
        <taxon>Fungi</taxon>
        <taxon>Fungi incertae sedis</taxon>
        <taxon>Mucoromycota</taxon>
        <taxon>Glomeromycotina</taxon>
        <taxon>Glomeromycetes</taxon>
        <taxon>Diversisporales</taxon>
        <taxon>Gigasporaceae</taxon>
        <taxon>Cetraspora</taxon>
    </lineage>
</organism>
<protein>
    <submittedName>
        <fullName evidence="1">1603_t:CDS:1</fullName>
    </submittedName>
</protein>
<evidence type="ECO:0000313" key="2">
    <source>
        <dbReference type="Proteomes" id="UP000789366"/>
    </source>
</evidence>
<keyword evidence="2" id="KW-1185">Reference proteome</keyword>
<proteinExistence type="predicted"/>
<dbReference type="Proteomes" id="UP000789366">
    <property type="component" value="Unassembled WGS sequence"/>
</dbReference>
<feature type="non-terminal residue" evidence="1">
    <location>
        <position position="75"/>
    </location>
</feature>
<comment type="caution">
    <text evidence="1">The sequence shown here is derived from an EMBL/GenBank/DDBJ whole genome shotgun (WGS) entry which is preliminary data.</text>
</comment>
<reference evidence="1" key="1">
    <citation type="submission" date="2021-06" db="EMBL/GenBank/DDBJ databases">
        <authorList>
            <person name="Kallberg Y."/>
            <person name="Tangrot J."/>
            <person name="Rosling A."/>
        </authorList>
    </citation>
    <scope>NUCLEOTIDE SEQUENCE</scope>
    <source>
        <strain evidence="1">28 12/20/2015</strain>
    </source>
</reference>